<dbReference type="InterPro" id="IPR000994">
    <property type="entry name" value="Pept_M24"/>
</dbReference>
<evidence type="ECO:0000259" key="4">
    <source>
        <dbReference type="Pfam" id="PF00557"/>
    </source>
</evidence>
<comment type="similarity">
    <text evidence="3">Belongs to the peptidase M24B family.</text>
</comment>
<keyword evidence="1 3" id="KW-0479">Metal-binding</keyword>
<dbReference type="Pfam" id="PF00557">
    <property type="entry name" value="Peptidase_M24"/>
    <property type="match status" value="1"/>
</dbReference>
<accession>C7DG78</accession>
<protein>
    <submittedName>
        <fullName evidence="6">Peptidase M24</fullName>
    </submittedName>
</protein>
<evidence type="ECO:0000256" key="1">
    <source>
        <dbReference type="ARBA" id="ARBA00022723"/>
    </source>
</evidence>
<dbReference type="Proteomes" id="UP000332487">
    <property type="component" value="Unassembled WGS sequence"/>
</dbReference>
<name>C7DG78_MICA2</name>
<keyword evidence="2" id="KW-0378">Hydrolase</keyword>
<dbReference type="PROSITE" id="PS00491">
    <property type="entry name" value="PROLINE_PEPTIDASE"/>
    <property type="match status" value="1"/>
</dbReference>
<evidence type="ECO:0000313" key="6">
    <source>
        <dbReference type="EMBL" id="EET90406.1"/>
    </source>
</evidence>
<evidence type="ECO:0000313" key="7">
    <source>
        <dbReference type="Proteomes" id="UP000332487"/>
    </source>
</evidence>
<dbReference type="InterPro" id="IPR000587">
    <property type="entry name" value="Creatinase_N"/>
</dbReference>
<dbReference type="InterPro" id="IPR029149">
    <property type="entry name" value="Creatin/AminoP/Spt16_N"/>
</dbReference>
<feature type="domain" description="Peptidase M24" evidence="4">
    <location>
        <begin position="144"/>
        <end position="353"/>
    </location>
</feature>
<dbReference type="SUPFAM" id="SSF55920">
    <property type="entry name" value="Creatinase/aminopeptidase"/>
    <property type="match status" value="1"/>
</dbReference>
<reference evidence="6 7" key="1">
    <citation type="journal article" date="2009" name="Genome Biol.">
        <title>Community-wide analysis of microbial genome sequence signatures.</title>
        <authorList>
            <person name="Dick G.J."/>
            <person name="Andersson A.F."/>
            <person name="Baker B.J."/>
            <person name="Simmons S.L."/>
            <person name="Thomas B.C."/>
            <person name="Yelton A.P."/>
            <person name="Banfield J.F."/>
        </authorList>
    </citation>
    <scope>NUCLEOTIDE SEQUENCE [LARGE SCALE GENOMIC DNA]</scope>
    <source>
        <strain evidence="6">ARMAN-2</strain>
    </source>
</reference>
<organism evidence="6 7">
    <name type="scientific">Candidatus Micrarchaeum acidiphilum ARMAN-2</name>
    <dbReference type="NCBI Taxonomy" id="425595"/>
    <lineage>
        <taxon>Archaea</taxon>
        <taxon>Candidatus Micrarchaeota</taxon>
        <taxon>Candidatus Micrarchaeia</taxon>
        <taxon>Candidatus Micrarchaeales</taxon>
        <taxon>Candidatus Micrarchaeaceae</taxon>
        <taxon>Candidatus Micrarchaeum</taxon>
    </lineage>
</organism>
<evidence type="ECO:0000259" key="5">
    <source>
        <dbReference type="Pfam" id="PF01321"/>
    </source>
</evidence>
<dbReference type="AlphaFoldDB" id="C7DG78"/>
<dbReference type="GO" id="GO:0016787">
    <property type="term" value="F:hydrolase activity"/>
    <property type="evidence" value="ECO:0007669"/>
    <property type="project" value="UniProtKB-KW"/>
</dbReference>
<dbReference type="SUPFAM" id="SSF53092">
    <property type="entry name" value="Creatinase/prolidase N-terminal domain"/>
    <property type="match status" value="1"/>
</dbReference>
<proteinExistence type="inferred from homology"/>
<dbReference type="EMBL" id="GG697237">
    <property type="protein sequence ID" value="EET90406.1"/>
    <property type="molecule type" value="Genomic_DNA"/>
</dbReference>
<gene>
    <name evidence="6" type="ORF">UNLARM2_0081</name>
</gene>
<dbReference type="PANTHER" id="PTHR46112">
    <property type="entry name" value="AMINOPEPTIDASE"/>
    <property type="match status" value="1"/>
</dbReference>
<sequence>MADIKMRLQRLFAGSAFDSAVIVNSSNKDPNFLYFTDIEGGIFENDILVLSRNRATLITSALEYGIASASARPGLEVLMADTAEKNRRELKSLLEGKTVGFNSSFMPFGYYSFIKKYGAPKRMVDAAARLGETREIKDDEEIGRIRRAIQITKKSLDQIQDYFEYGIKETQLAARFDYLMGENGAQGKAFDSIVSFGKNSALPHHMPDNTRLKPNEYVLLDVGAKYRNYCADITRTFVFKPDKKSARYKRMERIYDTVKRAQDIGFRILKDGADGSSAQRAVEDYIDHAAHGAYKGMFIHSLGHQIGIEVHDGIGMSRAQKILRSGMVVSDEPGIYVKGFGGVRIEDDVLITKSGAKML</sequence>
<keyword evidence="7" id="KW-1185">Reference proteome</keyword>
<dbReference type="GO" id="GO:0046872">
    <property type="term" value="F:metal ion binding"/>
    <property type="evidence" value="ECO:0007669"/>
    <property type="project" value="UniProtKB-KW"/>
</dbReference>
<evidence type="ECO:0000256" key="3">
    <source>
        <dbReference type="RuleBase" id="RU000590"/>
    </source>
</evidence>
<feature type="domain" description="Creatinase N-terminal" evidence="5">
    <location>
        <begin position="7"/>
        <end position="136"/>
    </location>
</feature>
<reference evidence="6 7" key="2">
    <citation type="journal article" date="2010" name="Proc. Natl. Acad. Sci. U.S.A.">
        <title>Enigmatic, ultrasmall, uncultivated Archaea.</title>
        <authorList>
            <person name="Baker B.J."/>
            <person name="Comolli L.R."/>
            <person name="Dick G.J."/>
            <person name="Hauser L.J."/>
            <person name="Hyatt D."/>
            <person name="Dill B.D."/>
            <person name="Land M.L."/>
            <person name="Verberkmoes N.C."/>
            <person name="Hettich R.L."/>
            <person name="Banfield J.F."/>
        </authorList>
    </citation>
    <scope>NUCLEOTIDE SEQUENCE [LARGE SCALE GENOMIC DNA]</scope>
    <source>
        <strain evidence="6">ARMAN-2</strain>
    </source>
</reference>
<dbReference type="Gene3D" id="3.90.230.10">
    <property type="entry name" value="Creatinase/methionine aminopeptidase superfamily"/>
    <property type="match status" value="1"/>
</dbReference>
<evidence type="ECO:0000256" key="2">
    <source>
        <dbReference type="ARBA" id="ARBA00022801"/>
    </source>
</evidence>
<dbReference type="InterPro" id="IPR001131">
    <property type="entry name" value="Peptidase_M24B_aminopep-P_CS"/>
</dbReference>
<dbReference type="PANTHER" id="PTHR46112:SF2">
    <property type="entry name" value="XAA-PRO AMINOPEPTIDASE P-RELATED"/>
    <property type="match status" value="1"/>
</dbReference>
<dbReference type="Gene3D" id="3.40.350.10">
    <property type="entry name" value="Creatinase/prolidase N-terminal domain"/>
    <property type="match status" value="1"/>
</dbReference>
<dbReference type="InterPro" id="IPR036005">
    <property type="entry name" value="Creatinase/aminopeptidase-like"/>
</dbReference>
<dbReference type="InterPro" id="IPR050659">
    <property type="entry name" value="Peptidase_M24B"/>
</dbReference>
<dbReference type="Pfam" id="PF01321">
    <property type="entry name" value="Creatinase_N"/>
    <property type="match status" value="1"/>
</dbReference>